<keyword evidence="3" id="KW-1185">Reference proteome</keyword>
<name>A0A391NIX6_9EUKA</name>
<evidence type="ECO:0000313" key="2">
    <source>
        <dbReference type="EMBL" id="GCA62171.1"/>
    </source>
</evidence>
<gene>
    <name evidence="1" type="ORF">KIPB_001246</name>
    <name evidence="2" type="ORF">KIPB_001716</name>
</gene>
<dbReference type="AlphaFoldDB" id="A0A391NIX6"/>
<organism evidence="2 3">
    <name type="scientific">Kipferlia bialata</name>
    <dbReference type="NCBI Taxonomy" id="797122"/>
    <lineage>
        <taxon>Eukaryota</taxon>
        <taxon>Metamonada</taxon>
        <taxon>Carpediemonas-like organisms</taxon>
        <taxon>Kipferlia</taxon>
    </lineage>
</organism>
<accession>A0A391NIX6</accession>
<reference evidence="2" key="1">
    <citation type="submission" date="2016-10" db="EMBL/GenBank/DDBJ databases">
        <authorList>
            <person name="Tanifuji G."/>
            <person name="Kume K."/>
            <person name="Nakayama T."/>
            <person name="Takabayashi S."/>
            <person name="Hashimoto T."/>
        </authorList>
    </citation>
    <scope>NUCLEOTIDE SEQUENCE</scope>
    <source>
        <strain evidence="2">NY0173</strain>
    </source>
</reference>
<reference evidence="2 3" key="2">
    <citation type="journal article" date="2018" name="PLoS ONE">
        <title>The draft genome of Kipferlia bialata reveals reductive genome evolution in fornicate parasites.</title>
        <authorList>
            <person name="Tanifuji G."/>
            <person name="Takabayashi S."/>
            <person name="Kume K."/>
            <person name="Takagi M."/>
            <person name="Nakayama T."/>
            <person name="Kamikawa R."/>
            <person name="Inagaki Y."/>
            <person name="Hashimoto T."/>
        </authorList>
    </citation>
    <scope>NUCLEOTIDE SEQUENCE [LARGE SCALE GENOMIC DNA]</scope>
    <source>
        <strain evidence="2">NY0173</strain>
    </source>
</reference>
<protein>
    <submittedName>
        <fullName evidence="2">Uncharacterized protein</fullName>
    </submittedName>
</protein>
<evidence type="ECO:0000313" key="3">
    <source>
        <dbReference type="Proteomes" id="UP000265618"/>
    </source>
</evidence>
<dbReference type="EMBL" id="BDIP01000254">
    <property type="protein sequence ID" value="GCA62171.1"/>
    <property type="molecule type" value="Genomic_DNA"/>
</dbReference>
<comment type="caution">
    <text evidence="2">The sequence shown here is derived from an EMBL/GenBank/DDBJ whole genome shotgun (WGS) entry which is preliminary data.</text>
</comment>
<evidence type="ECO:0000313" key="1">
    <source>
        <dbReference type="EMBL" id="GCA62105.1"/>
    </source>
</evidence>
<sequence>MQQFPVKCPHSSPCECIDPLYIDESYRGVAYLSPSEVLCQQPAQQGGEGAMCILTLPDGRIGSDTTQGHACTVQWVDRPGGDCDSDGWRWTVQVVGSDVYALHVPDLGTCLHVHMYNRETRGWIPMGDGEGDEADRVELDTDIDLGLCFSIGDRVYGISLDPCCHSDAIIWSYHPETRVLETSPFTASDTHPEWSSLASVVAVSSTTAYLEQEGEMYSYTPSDSGIVGGHWRSEGAIPGGITEDNIIPLGPYLLCLPTWYSVVGVYDTVSGEWVLDTKGITTMVGERERDGVEYANPCALYSSGMPMTLGDTDTPLVLIGDSGYAQVMVVDTLTPLGGGGSRYDLT</sequence>
<proteinExistence type="predicted"/>
<dbReference type="Proteomes" id="UP000265618">
    <property type="component" value="Unassembled WGS sequence"/>
</dbReference>
<dbReference type="EMBL" id="BDIP01000172">
    <property type="protein sequence ID" value="GCA62105.1"/>
    <property type="molecule type" value="Genomic_DNA"/>
</dbReference>